<reference evidence="4 5" key="1">
    <citation type="submission" date="2017-11" db="EMBL/GenBank/DDBJ databases">
        <title>Genomic Encyclopedia of Archaeal and Bacterial Type Strains, Phase II (KMG-II): From Individual Species to Whole Genera.</title>
        <authorList>
            <person name="Goeker M."/>
        </authorList>
    </citation>
    <scope>NUCLEOTIDE SEQUENCE [LARGE SCALE GENOMIC DNA]</scope>
    <source>
        <strain evidence="4 5">DSM 25625</strain>
    </source>
</reference>
<name>A0A2M9C3M0_9MICO</name>
<dbReference type="RefSeq" id="WP_170061929.1">
    <property type="nucleotide sequence ID" value="NZ_PGFB01000001.1"/>
</dbReference>
<dbReference type="SUPFAM" id="SSF46689">
    <property type="entry name" value="Homeodomain-like"/>
    <property type="match status" value="1"/>
</dbReference>
<dbReference type="Pfam" id="PF00440">
    <property type="entry name" value="TetR_N"/>
    <property type="match status" value="1"/>
</dbReference>
<evidence type="ECO:0000256" key="2">
    <source>
        <dbReference type="PROSITE-ProRule" id="PRU00335"/>
    </source>
</evidence>
<feature type="domain" description="HTH tetR-type" evidence="3">
    <location>
        <begin position="8"/>
        <end position="68"/>
    </location>
</feature>
<dbReference type="PROSITE" id="PS50977">
    <property type="entry name" value="HTH_TETR_2"/>
    <property type="match status" value="1"/>
</dbReference>
<dbReference type="SUPFAM" id="SSF48498">
    <property type="entry name" value="Tetracyclin repressor-like, C-terminal domain"/>
    <property type="match status" value="1"/>
</dbReference>
<dbReference type="InterPro" id="IPR050109">
    <property type="entry name" value="HTH-type_TetR-like_transc_reg"/>
</dbReference>
<evidence type="ECO:0000313" key="4">
    <source>
        <dbReference type="EMBL" id="PJJ65079.1"/>
    </source>
</evidence>
<dbReference type="InterPro" id="IPR009057">
    <property type="entry name" value="Homeodomain-like_sf"/>
</dbReference>
<feature type="DNA-binding region" description="H-T-H motif" evidence="2">
    <location>
        <begin position="31"/>
        <end position="50"/>
    </location>
</feature>
<dbReference type="InterPro" id="IPR041678">
    <property type="entry name" value="TetR_C_16"/>
</dbReference>
<organism evidence="4 5">
    <name type="scientific">Compostimonas suwonensis</name>
    <dbReference type="NCBI Taxonomy" id="1048394"/>
    <lineage>
        <taxon>Bacteria</taxon>
        <taxon>Bacillati</taxon>
        <taxon>Actinomycetota</taxon>
        <taxon>Actinomycetes</taxon>
        <taxon>Micrococcales</taxon>
        <taxon>Microbacteriaceae</taxon>
        <taxon>Compostimonas</taxon>
    </lineage>
</organism>
<dbReference type="GO" id="GO:0003700">
    <property type="term" value="F:DNA-binding transcription factor activity"/>
    <property type="evidence" value="ECO:0007669"/>
    <property type="project" value="TreeGrafter"/>
</dbReference>
<dbReference type="PANTHER" id="PTHR30055:SF235">
    <property type="entry name" value="TRANSCRIPTIONAL REGULATORY PROTEIN"/>
    <property type="match status" value="1"/>
</dbReference>
<evidence type="ECO:0000313" key="5">
    <source>
        <dbReference type="Proteomes" id="UP000230161"/>
    </source>
</evidence>
<proteinExistence type="predicted"/>
<dbReference type="EMBL" id="PGFB01000001">
    <property type="protein sequence ID" value="PJJ65079.1"/>
    <property type="molecule type" value="Genomic_DNA"/>
</dbReference>
<dbReference type="Gene3D" id="1.10.357.10">
    <property type="entry name" value="Tetracycline Repressor, domain 2"/>
    <property type="match status" value="1"/>
</dbReference>
<evidence type="ECO:0000259" key="3">
    <source>
        <dbReference type="PROSITE" id="PS50977"/>
    </source>
</evidence>
<dbReference type="Pfam" id="PF17920">
    <property type="entry name" value="TetR_C_16"/>
    <property type="match status" value="1"/>
</dbReference>
<dbReference type="InterPro" id="IPR036271">
    <property type="entry name" value="Tet_transcr_reg_TetR-rel_C_sf"/>
</dbReference>
<comment type="caution">
    <text evidence="4">The sequence shown here is derived from an EMBL/GenBank/DDBJ whole genome shotgun (WGS) entry which is preliminary data.</text>
</comment>
<keyword evidence="1 2" id="KW-0238">DNA-binding</keyword>
<dbReference type="PRINTS" id="PR00455">
    <property type="entry name" value="HTHTETR"/>
</dbReference>
<evidence type="ECO:0000256" key="1">
    <source>
        <dbReference type="ARBA" id="ARBA00023125"/>
    </source>
</evidence>
<gene>
    <name evidence="4" type="ORF">CLV54_0106</name>
</gene>
<dbReference type="PANTHER" id="PTHR30055">
    <property type="entry name" value="HTH-TYPE TRANSCRIPTIONAL REGULATOR RUTR"/>
    <property type="match status" value="1"/>
</dbReference>
<dbReference type="GO" id="GO:0000976">
    <property type="term" value="F:transcription cis-regulatory region binding"/>
    <property type="evidence" value="ECO:0007669"/>
    <property type="project" value="TreeGrafter"/>
</dbReference>
<accession>A0A2M9C3M0</accession>
<protein>
    <submittedName>
        <fullName evidence="4">AcrR family transcriptional regulator</fullName>
    </submittedName>
</protein>
<dbReference type="InterPro" id="IPR001647">
    <property type="entry name" value="HTH_TetR"/>
</dbReference>
<keyword evidence="5" id="KW-1185">Reference proteome</keyword>
<dbReference type="Proteomes" id="UP000230161">
    <property type="component" value="Unassembled WGS sequence"/>
</dbReference>
<dbReference type="AlphaFoldDB" id="A0A2M9C3M0"/>
<sequence>MSSPENKPGSREAIRSNAQRLFAERGYAGTPLRDIARDAGVDPAMIIRHFTSKQQLFLETMQLDLDHDVLLTAPIDTLGEAFIDYQLRAGTAVRDVFLALIRASDSEDVASRLREAHEEFFVGPLRQRLSGDDAELRARLAAALVGGMLYSLWVVGDDQLAAADHRELVRRYGRLLQELITPSEA</sequence>